<name>A0AAN7PRW6_9MYRT</name>
<evidence type="ECO:0000313" key="2">
    <source>
        <dbReference type="Proteomes" id="UP001345219"/>
    </source>
</evidence>
<accession>A0AAN7PRW6</accession>
<dbReference type="AlphaFoldDB" id="A0AAN7PRW6"/>
<comment type="caution">
    <text evidence="1">The sequence shown here is derived from an EMBL/GenBank/DDBJ whole genome shotgun (WGS) entry which is preliminary data.</text>
</comment>
<protein>
    <submittedName>
        <fullName evidence="1">Uncharacterized protein</fullName>
    </submittedName>
</protein>
<evidence type="ECO:0000313" key="1">
    <source>
        <dbReference type="EMBL" id="KAK4753272.1"/>
    </source>
</evidence>
<reference evidence="1 2" key="1">
    <citation type="journal article" date="2023" name="Hortic Res">
        <title>Pangenome of water caltrop reveals structural variations and asymmetric subgenome divergence after allopolyploidization.</title>
        <authorList>
            <person name="Zhang X."/>
            <person name="Chen Y."/>
            <person name="Wang L."/>
            <person name="Yuan Y."/>
            <person name="Fang M."/>
            <person name="Shi L."/>
            <person name="Lu R."/>
            <person name="Comes H.P."/>
            <person name="Ma Y."/>
            <person name="Chen Y."/>
            <person name="Huang G."/>
            <person name="Zhou Y."/>
            <person name="Zheng Z."/>
            <person name="Qiu Y."/>
        </authorList>
    </citation>
    <scope>NUCLEOTIDE SEQUENCE [LARGE SCALE GENOMIC DNA]</scope>
    <source>
        <tissue evidence="1">Roots</tissue>
    </source>
</reference>
<gene>
    <name evidence="1" type="ORF">SAY87_022070</name>
</gene>
<proteinExistence type="predicted"/>
<dbReference type="EMBL" id="JAXIOK010000016">
    <property type="protein sequence ID" value="KAK4753272.1"/>
    <property type="molecule type" value="Genomic_DNA"/>
</dbReference>
<organism evidence="1 2">
    <name type="scientific">Trapa incisa</name>
    <dbReference type="NCBI Taxonomy" id="236973"/>
    <lineage>
        <taxon>Eukaryota</taxon>
        <taxon>Viridiplantae</taxon>
        <taxon>Streptophyta</taxon>
        <taxon>Embryophyta</taxon>
        <taxon>Tracheophyta</taxon>
        <taxon>Spermatophyta</taxon>
        <taxon>Magnoliopsida</taxon>
        <taxon>eudicotyledons</taxon>
        <taxon>Gunneridae</taxon>
        <taxon>Pentapetalae</taxon>
        <taxon>rosids</taxon>
        <taxon>malvids</taxon>
        <taxon>Myrtales</taxon>
        <taxon>Lythraceae</taxon>
        <taxon>Trapa</taxon>
    </lineage>
</organism>
<dbReference type="Proteomes" id="UP001345219">
    <property type="component" value="Chromosome 16"/>
</dbReference>
<sequence length="98" mass="11093">MGVRFRAIGGGDLWTARTSFIYTWHDDDSVRVSTWLDVIGASNARGSVDRTWSPPPFLNERFPSLAVKRKKEFRAEGKAFSFNHFSLLLKGPSNFTVL</sequence>
<keyword evidence="2" id="KW-1185">Reference proteome</keyword>